<organism evidence="1 2">
    <name type="scientific">Streptomyces yaizuensis</name>
    <dbReference type="NCBI Taxonomy" id="2989713"/>
    <lineage>
        <taxon>Bacteria</taxon>
        <taxon>Bacillati</taxon>
        <taxon>Actinomycetota</taxon>
        <taxon>Actinomycetes</taxon>
        <taxon>Kitasatosporales</taxon>
        <taxon>Streptomycetaceae</taxon>
        <taxon>Streptomyces</taxon>
    </lineage>
</organism>
<sequence>MVSSTTAQLQRLLPHGAVITGLAALALRHRSSPPSLPGFDRIVALLPGARRSRRREVAVAVAARGSPRRWGGSGSP</sequence>
<name>A0ABQ5NR43_9ACTN</name>
<proteinExistence type="predicted"/>
<gene>
    <name evidence="1" type="ORF">SYYSPA8_01015</name>
</gene>
<accession>A0ABQ5NR43</accession>
<comment type="caution">
    <text evidence="1">The sequence shown here is derived from an EMBL/GenBank/DDBJ whole genome shotgun (WGS) entry which is preliminary data.</text>
</comment>
<dbReference type="EMBL" id="BSBI01000001">
    <property type="protein sequence ID" value="GLF92822.1"/>
    <property type="molecule type" value="Genomic_DNA"/>
</dbReference>
<dbReference type="RefSeq" id="WP_323444945.1">
    <property type="nucleotide sequence ID" value="NZ_BSBI01000001.1"/>
</dbReference>
<reference evidence="1 2" key="1">
    <citation type="submission" date="2022-10" db="EMBL/GenBank/DDBJ databases">
        <title>Draft genome sequence of Streptomyces sp. YSPA8.</title>
        <authorList>
            <person name="Moriuchi R."/>
            <person name="Dohra H."/>
            <person name="Yamamura H."/>
            <person name="Kodani S."/>
        </authorList>
    </citation>
    <scope>NUCLEOTIDE SEQUENCE [LARGE SCALE GENOMIC DNA]</scope>
    <source>
        <strain evidence="1 2">YSPA8</strain>
    </source>
</reference>
<protein>
    <submittedName>
        <fullName evidence="1">Uncharacterized protein</fullName>
    </submittedName>
</protein>
<keyword evidence="2" id="KW-1185">Reference proteome</keyword>
<evidence type="ECO:0000313" key="1">
    <source>
        <dbReference type="EMBL" id="GLF92822.1"/>
    </source>
</evidence>
<evidence type="ECO:0000313" key="2">
    <source>
        <dbReference type="Proteomes" id="UP001291653"/>
    </source>
</evidence>
<dbReference type="Proteomes" id="UP001291653">
    <property type="component" value="Unassembled WGS sequence"/>
</dbReference>